<dbReference type="Proteomes" id="UP000503540">
    <property type="component" value="Chromosome"/>
</dbReference>
<dbReference type="AlphaFoldDB" id="A0A6G9YEM7"/>
<accession>A0A6G9YEM7</accession>
<dbReference type="InterPro" id="IPR035872">
    <property type="entry name" value="EEVS-like"/>
</dbReference>
<dbReference type="SUPFAM" id="SSF56796">
    <property type="entry name" value="Dehydroquinate synthase-like"/>
    <property type="match status" value="1"/>
</dbReference>
<dbReference type="PANTHER" id="PTHR43622">
    <property type="entry name" value="3-DEHYDROQUINATE SYNTHASE"/>
    <property type="match status" value="1"/>
</dbReference>
<keyword evidence="12" id="KW-1185">Reference proteome</keyword>
<evidence type="ECO:0000259" key="10">
    <source>
        <dbReference type="Pfam" id="PF24621"/>
    </source>
</evidence>
<comment type="cofactor">
    <cofactor evidence="1">
        <name>NAD(+)</name>
        <dbReference type="ChEBI" id="CHEBI:57540"/>
    </cofactor>
</comment>
<dbReference type="Pfam" id="PF01761">
    <property type="entry name" value="DHQ_synthase"/>
    <property type="match status" value="1"/>
</dbReference>
<evidence type="ECO:0000313" key="11">
    <source>
        <dbReference type="EMBL" id="QIS11624.1"/>
    </source>
</evidence>
<dbReference type="EC" id="4.2.3.152" evidence="7"/>
<dbReference type="Gene3D" id="1.20.1090.10">
    <property type="entry name" value="Dehydroquinate synthase-like - alpha domain"/>
    <property type="match status" value="1"/>
</dbReference>
<dbReference type="GO" id="GO:0046872">
    <property type="term" value="F:metal ion binding"/>
    <property type="evidence" value="ECO:0007669"/>
    <property type="project" value="UniProtKB-KW"/>
</dbReference>
<dbReference type="GO" id="GO:0017000">
    <property type="term" value="P:antibiotic biosynthetic process"/>
    <property type="evidence" value="ECO:0007669"/>
    <property type="project" value="InterPro"/>
</dbReference>
<dbReference type="CDD" id="cd08199">
    <property type="entry name" value="EEVS"/>
    <property type="match status" value="1"/>
</dbReference>
<dbReference type="GO" id="GO:0003856">
    <property type="term" value="F:3-dehydroquinate synthase activity"/>
    <property type="evidence" value="ECO:0007669"/>
    <property type="project" value="TreeGrafter"/>
</dbReference>
<dbReference type="GO" id="GO:0000166">
    <property type="term" value="F:nucleotide binding"/>
    <property type="evidence" value="ECO:0007669"/>
    <property type="project" value="UniProtKB-KW"/>
</dbReference>
<name>A0A6G9YEM7_9NOCA</name>
<reference evidence="11 12" key="1">
    <citation type="journal article" date="2019" name="ACS Chem. Biol.">
        <title>Identification and Mobilization of a Cryptic Antibiotic Biosynthesis Gene Locus from a Human-Pathogenic Nocardia Isolate.</title>
        <authorList>
            <person name="Herisse M."/>
            <person name="Ishida K."/>
            <person name="Porter J.L."/>
            <person name="Howden B."/>
            <person name="Hertweck C."/>
            <person name="Stinear T.P."/>
            <person name="Pidot S.J."/>
        </authorList>
    </citation>
    <scope>NUCLEOTIDE SEQUENCE [LARGE SCALE GENOMIC DNA]</scope>
    <source>
        <strain evidence="11 12">AUSMDU00012717</strain>
    </source>
</reference>
<proteinExistence type="predicted"/>
<dbReference type="InterPro" id="IPR030960">
    <property type="entry name" value="DHQS/DOIS_N"/>
</dbReference>
<dbReference type="EMBL" id="CP046172">
    <property type="protein sequence ID" value="QIS11624.1"/>
    <property type="molecule type" value="Genomic_DNA"/>
</dbReference>
<evidence type="ECO:0000259" key="9">
    <source>
        <dbReference type="Pfam" id="PF01761"/>
    </source>
</evidence>
<dbReference type="InterPro" id="IPR056179">
    <property type="entry name" value="DHQS_C"/>
</dbReference>
<dbReference type="Gene3D" id="3.40.50.1970">
    <property type="match status" value="1"/>
</dbReference>
<keyword evidence="3" id="KW-0547">Nucleotide-binding</keyword>
<dbReference type="KEGG" id="nah:F5544_18765"/>
<keyword evidence="2" id="KW-0479">Metal-binding</keyword>
<evidence type="ECO:0000256" key="4">
    <source>
        <dbReference type="ARBA" id="ARBA00023027"/>
    </source>
</evidence>
<evidence type="ECO:0000256" key="7">
    <source>
        <dbReference type="ARBA" id="ARBA00024060"/>
    </source>
</evidence>
<keyword evidence="5" id="KW-0456">Lyase</keyword>
<gene>
    <name evidence="11" type="ORF">F5544_18765</name>
</gene>
<evidence type="ECO:0000256" key="8">
    <source>
        <dbReference type="ARBA" id="ARBA00024092"/>
    </source>
</evidence>
<comment type="catalytic activity">
    <reaction evidence="6">
        <text>D-sedoheptulose 7-phosphate = 2-epi-5-epi-valiolone + phosphate</text>
        <dbReference type="Rhea" id="RHEA:44184"/>
        <dbReference type="ChEBI" id="CHEBI:43474"/>
        <dbReference type="ChEBI" id="CHEBI:57483"/>
        <dbReference type="ChEBI" id="CHEBI:84187"/>
        <dbReference type="EC" id="4.2.3.152"/>
    </reaction>
</comment>
<sequence length="412" mass="45721">MMQNLVSSKHGLVCSKTTDLSWTVEAVKQIEYQVRIADDLFGPGNDTALFGLPGRQMSPGDRRLVVIDTNVAAIHGDRIRNFFEANGIETQIVPVTADETVKRWDSVTAVVDAMNDFRIDRRREPVVAIGGGVLTDVVGFAASIFRRGTPYIRIPTTLIGLVDAGVGVKTGINYKLGKNRLGTYQHADVTLLDRTFLRTLQRRHISNGLGEILKMALIKSRELFELLENSGRDVLADHFQGSTPELDRAARTIIAESIHLMLEELQPNLWEATLERCVDYGHTFSPTIEMHALPELLHGEAVSIDMALTTAIGMRRGYITEADAARVFRVMRALELPLWNEVLARPGILDAALEDTVRHRDGQQRLPLPVGIGHHLFVNDLTPQELHAGLEYLATVEVRFPAHFDDSARTAG</sequence>
<protein>
    <recommendedName>
        <fullName evidence="8">2-epi-5-epi-valiolone synthase</fullName>
        <ecNumber evidence="7">4.2.3.152</ecNumber>
    </recommendedName>
</protein>
<dbReference type="InterPro" id="IPR050071">
    <property type="entry name" value="Dehydroquinate_synthase"/>
</dbReference>
<evidence type="ECO:0000256" key="3">
    <source>
        <dbReference type="ARBA" id="ARBA00022741"/>
    </source>
</evidence>
<dbReference type="Pfam" id="PF24621">
    <property type="entry name" value="DHQS_C"/>
    <property type="match status" value="1"/>
</dbReference>
<keyword evidence="4" id="KW-0520">NAD</keyword>
<feature type="domain" description="3-dehydroquinate synthase C-terminal" evidence="10">
    <location>
        <begin position="208"/>
        <end position="355"/>
    </location>
</feature>
<organism evidence="11 12">
    <name type="scientific">Nocardia arthritidis</name>
    <dbReference type="NCBI Taxonomy" id="228602"/>
    <lineage>
        <taxon>Bacteria</taxon>
        <taxon>Bacillati</taxon>
        <taxon>Actinomycetota</taxon>
        <taxon>Actinomycetes</taxon>
        <taxon>Mycobacteriales</taxon>
        <taxon>Nocardiaceae</taxon>
        <taxon>Nocardia</taxon>
    </lineage>
</organism>
<feature type="domain" description="3-dehydroquinate synthase N-terminal" evidence="9">
    <location>
        <begin position="94"/>
        <end position="206"/>
    </location>
</feature>
<evidence type="ECO:0000313" key="12">
    <source>
        <dbReference type="Proteomes" id="UP000503540"/>
    </source>
</evidence>
<evidence type="ECO:0000256" key="2">
    <source>
        <dbReference type="ARBA" id="ARBA00022723"/>
    </source>
</evidence>
<evidence type="ECO:0000256" key="1">
    <source>
        <dbReference type="ARBA" id="ARBA00001911"/>
    </source>
</evidence>
<evidence type="ECO:0000256" key="6">
    <source>
        <dbReference type="ARBA" id="ARBA00023993"/>
    </source>
</evidence>
<evidence type="ECO:0000256" key="5">
    <source>
        <dbReference type="ARBA" id="ARBA00023239"/>
    </source>
</evidence>
<dbReference type="PANTHER" id="PTHR43622:SF3">
    <property type="entry name" value="2-EPI-5-EPI-VALIOLONE SYNTHASE"/>
    <property type="match status" value="1"/>
</dbReference>
<dbReference type="RefSeq" id="WP_342760422.1">
    <property type="nucleotide sequence ID" value="NZ_CP046172.1"/>
</dbReference>